<name>A0A2H3AYG4_9AGAR</name>
<evidence type="ECO:0000313" key="1">
    <source>
        <dbReference type="EMBL" id="PBK59882.1"/>
    </source>
</evidence>
<protein>
    <submittedName>
        <fullName evidence="1">Uncharacterized protein</fullName>
    </submittedName>
</protein>
<gene>
    <name evidence="1" type="ORF">ARMSODRAFT_966509</name>
</gene>
<keyword evidence="2" id="KW-1185">Reference proteome</keyword>
<sequence length="76" mass="8982">MVVETQQPMYPTLKSRATPAQKCNNLNLELQRKKELRNDSHEDVHQWCEHESTQGQCLFIQENQRRTQSETHKCAT</sequence>
<reference evidence="2" key="1">
    <citation type="journal article" date="2017" name="Nat. Ecol. Evol.">
        <title>Genome expansion and lineage-specific genetic innovations in the forest pathogenic fungi Armillaria.</title>
        <authorList>
            <person name="Sipos G."/>
            <person name="Prasanna A.N."/>
            <person name="Walter M.C."/>
            <person name="O'Connor E."/>
            <person name="Balint B."/>
            <person name="Krizsan K."/>
            <person name="Kiss B."/>
            <person name="Hess J."/>
            <person name="Varga T."/>
            <person name="Slot J."/>
            <person name="Riley R."/>
            <person name="Boka B."/>
            <person name="Rigling D."/>
            <person name="Barry K."/>
            <person name="Lee J."/>
            <person name="Mihaltcheva S."/>
            <person name="LaButti K."/>
            <person name="Lipzen A."/>
            <person name="Waldron R."/>
            <person name="Moloney N.M."/>
            <person name="Sperisen C."/>
            <person name="Kredics L."/>
            <person name="Vagvoelgyi C."/>
            <person name="Patrignani A."/>
            <person name="Fitzpatrick D."/>
            <person name="Nagy I."/>
            <person name="Doyle S."/>
            <person name="Anderson J.B."/>
            <person name="Grigoriev I.V."/>
            <person name="Gueldener U."/>
            <person name="Muensterkoetter M."/>
            <person name="Nagy L.G."/>
        </authorList>
    </citation>
    <scope>NUCLEOTIDE SEQUENCE [LARGE SCALE GENOMIC DNA]</scope>
    <source>
        <strain evidence="2">28-4</strain>
    </source>
</reference>
<dbReference type="AlphaFoldDB" id="A0A2H3AYG4"/>
<accession>A0A2H3AYG4</accession>
<dbReference type="Proteomes" id="UP000218334">
    <property type="component" value="Unassembled WGS sequence"/>
</dbReference>
<evidence type="ECO:0000313" key="2">
    <source>
        <dbReference type="Proteomes" id="UP000218334"/>
    </source>
</evidence>
<organism evidence="1 2">
    <name type="scientific">Armillaria solidipes</name>
    <dbReference type="NCBI Taxonomy" id="1076256"/>
    <lineage>
        <taxon>Eukaryota</taxon>
        <taxon>Fungi</taxon>
        <taxon>Dikarya</taxon>
        <taxon>Basidiomycota</taxon>
        <taxon>Agaricomycotina</taxon>
        <taxon>Agaricomycetes</taxon>
        <taxon>Agaricomycetidae</taxon>
        <taxon>Agaricales</taxon>
        <taxon>Marasmiineae</taxon>
        <taxon>Physalacriaceae</taxon>
        <taxon>Armillaria</taxon>
    </lineage>
</organism>
<dbReference type="EMBL" id="KZ293495">
    <property type="protein sequence ID" value="PBK59882.1"/>
    <property type="molecule type" value="Genomic_DNA"/>
</dbReference>
<proteinExistence type="predicted"/>